<proteinExistence type="predicted"/>
<evidence type="ECO:0000313" key="2">
    <source>
        <dbReference type="EMBL" id="CAH9057597.1"/>
    </source>
</evidence>
<comment type="caution">
    <text evidence="2">The sequence shown here is derived from an EMBL/GenBank/DDBJ whole genome shotgun (WGS) entry which is preliminary data.</text>
</comment>
<dbReference type="PANTHER" id="PTHR48449">
    <property type="entry name" value="DUF1985 DOMAIN-CONTAINING PROTEIN"/>
    <property type="match status" value="1"/>
</dbReference>
<gene>
    <name evidence="2" type="ORF">CEPIT_LOCUS1129</name>
</gene>
<feature type="domain" description="DUF1985" evidence="1">
    <location>
        <begin position="88"/>
        <end position="130"/>
    </location>
</feature>
<accession>A0AAV0C0D3</accession>
<keyword evidence="3" id="KW-1185">Reference proteome</keyword>
<name>A0AAV0C0D3_9ASTE</name>
<sequence length="136" mass="15355">MGPSGSANDVVHKSAKNLKVPSLSPLVDSSRFPSKMKLTIKSSLTAFKDEMKYLRDFPDLISEFRECVFGRYLDVNFIPPPTLLWPLLSRIAKTETDSEQWFVLKGVPVRYSITEFALISGLNCGTLNVDNYEDDF</sequence>
<feature type="non-terminal residue" evidence="2">
    <location>
        <position position="136"/>
    </location>
</feature>
<evidence type="ECO:0000313" key="3">
    <source>
        <dbReference type="Proteomes" id="UP001152523"/>
    </source>
</evidence>
<evidence type="ECO:0000259" key="1">
    <source>
        <dbReference type="Pfam" id="PF09331"/>
    </source>
</evidence>
<dbReference type="PANTHER" id="PTHR48449:SF1">
    <property type="entry name" value="DUF1985 DOMAIN-CONTAINING PROTEIN"/>
    <property type="match status" value="1"/>
</dbReference>
<organism evidence="2 3">
    <name type="scientific">Cuscuta epithymum</name>
    <dbReference type="NCBI Taxonomy" id="186058"/>
    <lineage>
        <taxon>Eukaryota</taxon>
        <taxon>Viridiplantae</taxon>
        <taxon>Streptophyta</taxon>
        <taxon>Embryophyta</taxon>
        <taxon>Tracheophyta</taxon>
        <taxon>Spermatophyta</taxon>
        <taxon>Magnoliopsida</taxon>
        <taxon>eudicotyledons</taxon>
        <taxon>Gunneridae</taxon>
        <taxon>Pentapetalae</taxon>
        <taxon>asterids</taxon>
        <taxon>lamiids</taxon>
        <taxon>Solanales</taxon>
        <taxon>Convolvulaceae</taxon>
        <taxon>Cuscuteae</taxon>
        <taxon>Cuscuta</taxon>
        <taxon>Cuscuta subgen. Cuscuta</taxon>
    </lineage>
</organism>
<dbReference type="AlphaFoldDB" id="A0AAV0C0D3"/>
<protein>
    <recommendedName>
        <fullName evidence="1">DUF1985 domain-containing protein</fullName>
    </recommendedName>
</protein>
<dbReference type="Proteomes" id="UP001152523">
    <property type="component" value="Unassembled WGS sequence"/>
</dbReference>
<dbReference type="InterPro" id="IPR015410">
    <property type="entry name" value="DUF1985"/>
</dbReference>
<reference evidence="2" key="1">
    <citation type="submission" date="2022-07" db="EMBL/GenBank/DDBJ databases">
        <authorList>
            <person name="Macas J."/>
            <person name="Novak P."/>
            <person name="Neumann P."/>
        </authorList>
    </citation>
    <scope>NUCLEOTIDE SEQUENCE</scope>
</reference>
<dbReference type="EMBL" id="CAMAPF010000007">
    <property type="protein sequence ID" value="CAH9057597.1"/>
    <property type="molecule type" value="Genomic_DNA"/>
</dbReference>
<dbReference type="Pfam" id="PF09331">
    <property type="entry name" value="DUF1985"/>
    <property type="match status" value="1"/>
</dbReference>